<dbReference type="EMBL" id="JACNMF010000001">
    <property type="protein sequence ID" value="MBC3757211.1"/>
    <property type="molecule type" value="Genomic_DNA"/>
</dbReference>
<keyword evidence="2" id="KW-1185">Reference proteome</keyword>
<protein>
    <submittedName>
        <fullName evidence="1">Uncharacterized protein</fullName>
    </submittedName>
</protein>
<reference evidence="1" key="1">
    <citation type="submission" date="2020-08" db="EMBL/GenBank/DDBJ databases">
        <title>Hyunsoonleella sp. strain SJ7 genome sequencing and assembly.</title>
        <authorList>
            <person name="Kim I."/>
        </authorList>
    </citation>
    <scope>NUCLEOTIDE SEQUENCE</scope>
    <source>
        <strain evidence="1">SJ7</strain>
    </source>
</reference>
<dbReference type="Proteomes" id="UP000656244">
    <property type="component" value="Unassembled WGS sequence"/>
</dbReference>
<sequence>MKFLVTYCLCFIALVTLDLSVIRTAYKGAAQNAKEVDAFYESLANVSKQDRPELVAYKGAAIALKAKKSKTLKAKKEGFIEGVEWVEFAIEQAPNNVEARFIRLSIQENTPKLLKYKSNIEEDKGFILKHFKNIGSTSLKNYIKDYILHSKVFTGEEKSLI</sequence>
<gene>
    <name evidence="1" type="ORF">H7U19_02265</name>
</gene>
<proteinExistence type="predicted"/>
<accession>A0A923HA67</accession>
<evidence type="ECO:0000313" key="1">
    <source>
        <dbReference type="EMBL" id="MBC3757211.1"/>
    </source>
</evidence>
<name>A0A923HA67_9FLAO</name>
<dbReference type="AlphaFoldDB" id="A0A923HA67"/>
<comment type="caution">
    <text evidence="1">The sequence shown here is derived from an EMBL/GenBank/DDBJ whole genome shotgun (WGS) entry which is preliminary data.</text>
</comment>
<dbReference type="RefSeq" id="WP_186558212.1">
    <property type="nucleotide sequence ID" value="NZ_JACNMF010000001.1"/>
</dbReference>
<organism evidence="1 2">
    <name type="scientific">Hyunsoonleella aquatilis</name>
    <dbReference type="NCBI Taxonomy" id="2762758"/>
    <lineage>
        <taxon>Bacteria</taxon>
        <taxon>Pseudomonadati</taxon>
        <taxon>Bacteroidota</taxon>
        <taxon>Flavobacteriia</taxon>
        <taxon>Flavobacteriales</taxon>
        <taxon>Flavobacteriaceae</taxon>
    </lineage>
</organism>
<evidence type="ECO:0000313" key="2">
    <source>
        <dbReference type="Proteomes" id="UP000656244"/>
    </source>
</evidence>